<protein>
    <submittedName>
        <fullName evidence="1">Uncharacterized protein</fullName>
    </submittedName>
</protein>
<evidence type="ECO:0000313" key="1">
    <source>
        <dbReference type="EMBL" id="KAI4320243.1"/>
    </source>
</evidence>
<accession>A0ACB9M883</accession>
<proteinExistence type="predicted"/>
<reference evidence="2" key="1">
    <citation type="journal article" date="2023" name="Front. Plant Sci.">
        <title>Chromosomal-level genome assembly of Melastoma candidum provides insights into trichome evolution.</title>
        <authorList>
            <person name="Zhong Y."/>
            <person name="Wu W."/>
            <person name="Sun C."/>
            <person name="Zou P."/>
            <person name="Liu Y."/>
            <person name="Dai S."/>
            <person name="Zhou R."/>
        </authorList>
    </citation>
    <scope>NUCLEOTIDE SEQUENCE [LARGE SCALE GENOMIC DNA]</scope>
</reference>
<dbReference type="EMBL" id="CM042889">
    <property type="protein sequence ID" value="KAI4320243.1"/>
    <property type="molecule type" value="Genomic_DNA"/>
</dbReference>
<sequence length="69" mass="7647">MACVVFVIVAITRLMVETAAHVYTVLSGHHTEEDKDKDKNKARKFCCPGGSSWFLLLLSCSTTLFILSL</sequence>
<gene>
    <name evidence="1" type="ORF">MLD38_033744</name>
</gene>
<keyword evidence="2" id="KW-1185">Reference proteome</keyword>
<comment type="caution">
    <text evidence="1">The sequence shown here is derived from an EMBL/GenBank/DDBJ whole genome shotgun (WGS) entry which is preliminary data.</text>
</comment>
<dbReference type="Proteomes" id="UP001057402">
    <property type="component" value="Chromosome 10"/>
</dbReference>
<name>A0ACB9M883_9MYRT</name>
<evidence type="ECO:0000313" key="2">
    <source>
        <dbReference type="Proteomes" id="UP001057402"/>
    </source>
</evidence>
<organism evidence="1 2">
    <name type="scientific">Melastoma candidum</name>
    <dbReference type="NCBI Taxonomy" id="119954"/>
    <lineage>
        <taxon>Eukaryota</taxon>
        <taxon>Viridiplantae</taxon>
        <taxon>Streptophyta</taxon>
        <taxon>Embryophyta</taxon>
        <taxon>Tracheophyta</taxon>
        <taxon>Spermatophyta</taxon>
        <taxon>Magnoliopsida</taxon>
        <taxon>eudicotyledons</taxon>
        <taxon>Gunneridae</taxon>
        <taxon>Pentapetalae</taxon>
        <taxon>rosids</taxon>
        <taxon>malvids</taxon>
        <taxon>Myrtales</taxon>
        <taxon>Melastomataceae</taxon>
        <taxon>Melastomatoideae</taxon>
        <taxon>Melastomateae</taxon>
        <taxon>Melastoma</taxon>
    </lineage>
</organism>